<dbReference type="GO" id="GO:0005886">
    <property type="term" value="C:plasma membrane"/>
    <property type="evidence" value="ECO:0007669"/>
    <property type="project" value="UniProtKB-SubCell"/>
</dbReference>
<evidence type="ECO:0000256" key="2">
    <source>
        <dbReference type="ARBA" id="ARBA00022475"/>
    </source>
</evidence>
<evidence type="ECO:0000256" key="7">
    <source>
        <dbReference type="ARBA" id="ARBA00023180"/>
    </source>
</evidence>
<accession>A0A1I8MTQ9</accession>
<reference evidence="8" key="1">
    <citation type="submission" date="2020-05" db="UniProtKB">
        <authorList>
            <consortium name="EnsemblMetazoa"/>
        </authorList>
    </citation>
    <scope>IDENTIFICATION</scope>
    <source>
        <strain evidence="8">Aabys</strain>
    </source>
</reference>
<dbReference type="eggNOG" id="ENOG502T85Z">
    <property type="taxonomic scope" value="Eukaryota"/>
</dbReference>
<keyword evidence="5" id="KW-0472">Membrane</keyword>
<dbReference type="EnsemblMetazoa" id="MDOA008360-RB">
    <property type="protein sequence ID" value="MDOA008360-PB"/>
    <property type="gene ID" value="MDOA008360"/>
</dbReference>
<evidence type="ECO:0000256" key="3">
    <source>
        <dbReference type="ARBA" id="ARBA00022692"/>
    </source>
</evidence>
<dbReference type="VEuPathDB" id="VectorBase:MDOMA2_003029"/>
<sequence length="1140" mass="133854">MQFYPMLQSMGNIWFLSPRMTTEHTEHLDSFIKRIQDATGEPQYVWTNRSDVRMIRTAAKRNCMVVVFTTDAEDPIMYTHNRVMTGRHFGLSLIIYAPKVSSIKDIERLCYVLYKGNFVNGMVYFQQTNGRNELFGHEQFPEFVMENRTDFMAYVRRQYKKALAASQDVGGYKFYTPLRQDLPHVIKYKDKGGRAQMQGTTFRILDDFVESLNGTIVEYQMPPDNYGGDVVNMKAVLELVRSRKIDLAAHAYALYHTDDDLDKSYPIMVVKWCLMVPLQNSISTFLYVLQPFEWKVWLVIIVVLFALQIMDLFKITLETIILRAQRKEYFSRVIEAWLDDYCVVLGITTPKPIQVPGLKRFLFYITLFYFSFFLSANYTSYLGSFLTVSLFRAQINTMEDLIQAQLPVMIIDYELEFLLSEGFQMPEEFGKLIRPVDSHTFVTHRIQFNKSFAYFVTDDTWHFLDEAQKHLKQKVFKFSDICFGSYHLAYPIQMDSPVWRDLEYFLFRTHSNGLLQKYEHETFQYAVSAGYIQRLAEAHDTTAAGIEHLRLLFIIWALMCSAAWLCLFLEIAVYKYMELKILACVLCGCLSLATSWDFQYLYGFLDSYINRTSVSEIVWFISQALDGDQREEVDGFMKGLSLRNYLTQFVWTEWMDVRMVEIGCKRVSTAVVISTGLEDPIMKVHNDLLIERHFYIGLLLYTHKVGDVETIENLARDLSQRNFVNTFIFFDSMEGVANLFGFKQFPEFELKNYTDYDSWFAREFKQLALAALDTGGYKWYTPLEQDIPGVFSYLTANGERWIQGTSYTILKSFMDSINGRLVEYPKNKSANDVVNMQNVMQLVSSRRIHISAHAYALFQKDKLLEKSYPLLVVKWCIMVPLRNELSTNLYALQPFEWQVWLLVVLVLFLLCSMDFLLWRVKQKYLHFLDLWLNDVCFLLNISPTFPLPNPGCWQRFLYYFAIFFFGFFITSLYCSYLGSALTVSLFREQINTLEDIIRLQLPIMIIDYELEFLESQGFPLQPEFLQLLLVVNSSSFYAHQLSMNVSFGYFTTEDRWHFLQYSQKHLKQRHFKFSQICFGSYHLAYVMEKDSPIWRNLEYFIFRIHSSGLYQVYEQKALYHAVKSGQLRIIRAAGEYQAVV</sequence>
<proteinExistence type="predicted"/>
<keyword evidence="3" id="KW-0812">Transmembrane</keyword>
<evidence type="ECO:0000256" key="4">
    <source>
        <dbReference type="ARBA" id="ARBA00022989"/>
    </source>
</evidence>
<keyword evidence="7" id="KW-0325">Glycoprotein</keyword>
<dbReference type="PANTHER" id="PTHR42643">
    <property type="entry name" value="IONOTROPIC RECEPTOR 20A-RELATED"/>
    <property type="match status" value="1"/>
</dbReference>
<dbReference type="PANTHER" id="PTHR42643:SF41">
    <property type="entry name" value="IONOTROPIC RECEPTOR 20A-RELATED"/>
    <property type="match status" value="1"/>
</dbReference>
<dbReference type="VEuPathDB" id="VectorBase:MDOA008360"/>
<name>A0A1I8MTQ9_MUSDO</name>
<keyword evidence="2" id="KW-1003">Cell membrane</keyword>
<evidence type="ECO:0000256" key="5">
    <source>
        <dbReference type="ARBA" id="ARBA00023136"/>
    </source>
</evidence>
<keyword evidence="6" id="KW-0675">Receptor</keyword>
<keyword evidence="4" id="KW-1133">Transmembrane helix</keyword>
<comment type="subcellular location">
    <subcellularLocation>
        <location evidence="1">Cell membrane</location>
        <topology evidence="1">Multi-pass membrane protein</topology>
    </subcellularLocation>
</comment>
<evidence type="ECO:0000256" key="6">
    <source>
        <dbReference type="ARBA" id="ARBA00023170"/>
    </source>
</evidence>
<dbReference type="SUPFAM" id="SSF53850">
    <property type="entry name" value="Periplasmic binding protein-like II"/>
    <property type="match status" value="2"/>
</dbReference>
<dbReference type="VEuPathDB" id="VectorBase:MDOMA2_012613"/>
<dbReference type="InterPro" id="IPR052192">
    <property type="entry name" value="Insect_Ionotropic_Sensory_Rcpt"/>
</dbReference>
<evidence type="ECO:0000313" key="8">
    <source>
        <dbReference type="EnsemblMetazoa" id="MDOA008360-PB"/>
    </source>
</evidence>
<evidence type="ECO:0008006" key="9">
    <source>
        <dbReference type="Google" id="ProtNLM"/>
    </source>
</evidence>
<evidence type="ECO:0000256" key="1">
    <source>
        <dbReference type="ARBA" id="ARBA00004651"/>
    </source>
</evidence>
<protein>
    <recommendedName>
        <fullName evidence="9">Ionotropic glutamate receptor C-terminal domain-containing protein</fullName>
    </recommendedName>
</protein>
<dbReference type="AlphaFoldDB" id="A0A1I8MTQ9"/>
<organism evidence="8">
    <name type="scientific">Musca domestica</name>
    <name type="common">House fly</name>
    <dbReference type="NCBI Taxonomy" id="7370"/>
    <lineage>
        <taxon>Eukaryota</taxon>
        <taxon>Metazoa</taxon>
        <taxon>Ecdysozoa</taxon>
        <taxon>Arthropoda</taxon>
        <taxon>Hexapoda</taxon>
        <taxon>Insecta</taxon>
        <taxon>Pterygota</taxon>
        <taxon>Neoptera</taxon>
        <taxon>Endopterygota</taxon>
        <taxon>Diptera</taxon>
        <taxon>Brachycera</taxon>
        <taxon>Muscomorpha</taxon>
        <taxon>Muscoidea</taxon>
        <taxon>Muscidae</taxon>
        <taxon>Musca</taxon>
    </lineage>
</organism>